<sequence length="949" mass="100457">MVRFGVLGPLSAELDGCAVKLGGLRQRAVLAVLLIARGRVVSAEQIVSAVWEGFPPPSSTTLHAYVSELRRALEPGRAARAPARLLVREGPGYVLRVAPDMVDAERFTDLAARGRRALEAGEHEKAEDLLGQALDLWRGPAYAEFAETGFAAPEVARLEDLRASVQDDRLAAMIELGRHAAAVGPLEAQVAQHPLRERGWELLALALYRSGRQADALAALRTVRRRLADELGIEPGPALRSLESAMFAQDARLDPVPAARPHPAPAPAPAPAQASGNLPFALSAFVGRASDLAMTGGLLAEHRLVTLTGPGGVGKTRLALETARQRADADGPWLVELASLSEPGLLPAAVAAALGIPGVAAADQLAAVLGGRELVLLLDNCEHLLAAAAELAGTLLARCGGLRVLATSREPLGVDGEAVYEVPPLDPAGDAAELFRRRAAAVLPGWTPDEAEQARIVALCAELDGIPLAIELAAAQCRMLSIDQVADALQDRFAVLVGGSAGGPARHRTLEDTVAWSHQLLEPAERRLFHRLGVFAGGFDLEAAGAVAGLTPVLPPLSALVRKSLLTVEPGTAPRRYRMLETLRQYALRELAPDDLALARERHRDWVLARAEAAERHLRGPQAAGLLARLSEEQAEHRAAFASASAAGDGEYMLRLGGALYWFWYRKGHIAEGISWMSEALAATPDADPGVRARARVGLGGLLYLAGQVQQAYETAVLAAAEAHEAGDQVTESLATVYQPYMGALAGVPLDIPTLTRTAVEVARRSGQDWLVAEALMIQGSLGRVLGDPSATDVLDQAMDAARACDHHWSVVSAVWAAMKAALDRGDAEHALTLAGDMIDMLERDMDVTSWLVLLHTAAHALVVTGRAEDAAVVMGAVDGIGRQVGFSPELMDPLDGPREAAAVREALPPQEYERRLAQGRRLSRREASALLSGLIVKDAGTAGRTGVR</sequence>
<evidence type="ECO:0000256" key="1">
    <source>
        <dbReference type="ARBA" id="ARBA00005820"/>
    </source>
</evidence>
<dbReference type="OrthoDB" id="33864at2"/>
<dbReference type="Pfam" id="PF03704">
    <property type="entry name" value="BTAD"/>
    <property type="match status" value="1"/>
</dbReference>
<proteinExistence type="inferred from homology"/>
<dbReference type="InterPro" id="IPR027417">
    <property type="entry name" value="P-loop_NTPase"/>
</dbReference>
<dbReference type="SMART" id="SM00862">
    <property type="entry name" value="Trans_reg_C"/>
    <property type="match status" value="1"/>
</dbReference>
<dbReference type="InterPro" id="IPR016032">
    <property type="entry name" value="Sig_transdc_resp-reg_C-effctor"/>
</dbReference>
<dbReference type="GO" id="GO:0006355">
    <property type="term" value="P:regulation of DNA-templated transcription"/>
    <property type="evidence" value="ECO:0007669"/>
    <property type="project" value="InterPro"/>
</dbReference>
<dbReference type="SUPFAM" id="SSF46894">
    <property type="entry name" value="C-terminal effector domain of the bipartite response regulators"/>
    <property type="match status" value="1"/>
</dbReference>
<dbReference type="InterPro" id="IPR036388">
    <property type="entry name" value="WH-like_DNA-bd_sf"/>
</dbReference>
<dbReference type="GO" id="GO:0003677">
    <property type="term" value="F:DNA binding"/>
    <property type="evidence" value="ECO:0007669"/>
    <property type="project" value="UniProtKB-UniRule"/>
</dbReference>
<dbReference type="InterPro" id="IPR058852">
    <property type="entry name" value="HTH_77"/>
</dbReference>
<dbReference type="SMART" id="SM01043">
    <property type="entry name" value="BTAD"/>
    <property type="match status" value="1"/>
</dbReference>
<keyword evidence="2 3" id="KW-0238">DNA-binding</keyword>
<dbReference type="Gene3D" id="1.25.40.10">
    <property type="entry name" value="Tetratricopeptide repeat domain"/>
    <property type="match status" value="1"/>
</dbReference>
<name>A0A1H6AZB2_9ACTN</name>
<dbReference type="Proteomes" id="UP000236723">
    <property type="component" value="Unassembled WGS sequence"/>
</dbReference>
<feature type="domain" description="OmpR/PhoB-type" evidence="4">
    <location>
        <begin position="1"/>
        <end position="97"/>
    </location>
</feature>
<keyword evidence="6" id="KW-1185">Reference proteome</keyword>
<reference evidence="6" key="1">
    <citation type="submission" date="2016-10" db="EMBL/GenBank/DDBJ databases">
        <authorList>
            <person name="Varghese N."/>
            <person name="Submissions S."/>
        </authorList>
    </citation>
    <scope>NUCLEOTIDE SEQUENCE [LARGE SCALE GENOMIC DNA]</scope>
    <source>
        <strain evidence="6">DSM 43163</strain>
    </source>
</reference>
<dbReference type="InterPro" id="IPR001867">
    <property type="entry name" value="OmpR/PhoB-type_DNA-bd"/>
</dbReference>
<dbReference type="EMBL" id="FNVO01000006">
    <property type="protein sequence ID" value="SEG53949.1"/>
    <property type="molecule type" value="Genomic_DNA"/>
</dbReference>
<dbReference type="PANTHER" id="PTHR47691">
    <property type="entry name" value="REGULATOR-RELATED"/>
    <property type="match status" value="1"/>
</dbReference>
<gene>
    <name evidence="5" type="ORF">SAMN04489712_106127</name>
</gene>
<dbReference type="CDD" id="cd00383">
    <property type="entry name" value="trans_reg_C"/>
    <property type="match status" value="1"/>
</dbReference>
<evidence type="ECO:0000256" key="2">
    <source>
        <dbReference type="ARBA" id="ARBA00023125"/>
    </source>
</evidence>
<comment type="similarity">
    <text evidence="1">Belongs to the AfsR/DnrI/RedD regulatory family.</text>
</comment>
<dbReference type="PROSITE" id="PS51755">
    <property type="entry name" value="OMPR_PHOB"/>
    <property type="match status" value="1"/>
</dbReference>
<dbReference type="SUPFAM" id="SSF52540">
    <property type="entry name" value="P-loop containing nucleoside triphosphate hydrolases"/>
    <property type="match status" value="1"/>
</dbReference>
<dbReference type="GO" id="GO:0000160">
    <property type="term" value="P:phosphorelay signal transduction system"/>
    <property type="evidence" value="ECO:0007669"/>
    <property type="project" value="InterPro"/>
</dbReference>
<dbReference type="PANTHER" id="PTHR47691:SF3">
    <property type="entry name" value="HTH-TYPE TRANSCRIPTIONAL REGULATOR RV0890C-RELATED"/>
    <property type="match status" value="1"/>
</dbReference>
<protein>
    <submittedName>
        <fullName evidence="5">Predicted ATPase</fullName>
    </submittedName>
</protein>
<dbReference type="CDD" id="cd15831">
    <property type="entry name" value="BTAD"/>
    <property type="match status" value="1"/>
</dbReference>
<evidence type="ECO:0000313" key="5">
    <source>
        <dbReference type="EMBL" id="SEG53949.1"/>
    </source>
</evidence>
<dbReference type="RefSeq" id="WP_103938652.1">
    <property type="nucleotide sequence ID" value="NZ_FNVO01000006.1"/>
</dbReference>
<evidence type="ECO:0000256" key="3">
    <source>
        <dbReference type="PROSITE-ProRule" id="PRU01091"/>
    </source>
</evidence>
<dbReference type="Pfam" id="PF25872">
    <property type="entry name" value="HTH_77"/>
    <property type="match status" value="1"/>
</dbReference>
<dbReference type="Pfam" id="PF00486">
    <property type="entry name" value="Trans_reg_C"/>
    <property type="match status" value="1"/>
</dbReference>
<accession>A0A1H6AZB2</accession>
<dbReference type="Gene3D" id="3.40.50.300">
    <property type="entry name" value="P-loop containing nucleotide triphosphate hydrolases"/>
    <property type="match status" value="1"/>
</dbReference>
<dbReference type="InterPro" id="IPR011990">
    <property type="entry name" value="TPR-like_helical_dom_sf"/>
</dbReference>
<dbReference type="PRINTS" id="PR00364">
    <property type="entry name" value="DISEASERSIST"/>
</dbReference>
<organism evidence="5 6">
    <name type="scientific">Thermomonospora echinospora</name>
    <dbReference type="NCBI Taxonomy" id="1992"/>
    <lineage>
        <taxon>Bacteria</taxon>
        <taxon>Bacillati</taxon>
        <taxon>Actinomycetota</taxon>
        <taxon>Actinomycetes</taxon>
        <taxon>Streptosporangiales</taxon>
        <taxon>Thermomonosporaceae</taxon>
        <taxon>Thermomonospora</taxon>
    </lineage>
</organism>
<dbReference type="SUPFAM" id="SSF48452">
    <property type="entry name" value="TPR-like"/>
    <property type="match status" value="1"/>
</dbReference>
<evidence type="ECO:0000313" key="6">
    <source>
        <dbReference type="Proteomes" id="UP000236723"/>
    </source>
</evidence>
<evidence type="ECO:0000259" key="4">
    <source>
        <dbReference type="PROSITE" id="PS51755"/>
    </source>
</evidence>
<dbReference type="AlphaFoldDB" id="A0A1H6AZB2"/>
<dbReference type="InterPro" id="IPR005158">
    <property type="entry name" value="BTAD"/>
</dbReference>
<feature type="DNA-binding region" description="OmpR/PhoB-type" evidence="3">
    <location>
        <begin position="1"/>
        <end position="97"/>
    </location>
</feature>
<dbReference type="Gene3D" id="1.10.10.10">
    <property type="entry name" value="Winged helix-like DNA-binding domain superfamily/Winged helix DNA-binding domain"/>
    <property type="match status" value="1"/>
</dbReference>